<organism evidence="1">
    <name type="scientific">viral metagenome</name>
    <dbReference type="NCBI Taxonomy" id="1070528"/>
    <lineage>
        <taxon>unclassified sequences</taxon>
        <taxon>metagenomes</taxon>
        <taxon>organismal metagenomes</taxon>
    </lineage>
</organism>
<dbReference type="EMBL" id="MT142851">
    <property type="protein sequence ID" value="QJA89519.1"/>
    <property type="molecule type" value="Genomic_DNA"/>
</dbReference>
<dbReference type="AlphaFoldDB" id="A0A6M3K2I2"/>
<accession>A0A6M3K2I2</accession>
<evidence type="ECO:0000313" key="2">
    <source>
        <dbReference type="EMBL" id="QJA89519.1"/>
    </source>
</evidence>
<reference evidence="1" key="1">
    <citation type="submission" date="2020-03" db="EMBL/GenBank/DDBJ databases">
        <title>The deep terrestrial virosphere.</title>
        <authorList>
            <person name="Holmfeldt K."/>
            <person name="Nilsson E."/>
            <person name="Simone D."/>
            <person name="Lopez-Fernandez M."/>
            <person name="Wu X."/>
            <person name="de Brujin I."/>
            <person name="Lundin D."/>
            <person name="Andersson A."/>
            <person name="Bertilsson S."/>
            <person name="Dopson M."/>
        </authorList>
    </citation>
    <scope>NUCLEOTIDE SEQUENCE</scope>
    <source>
        <strain evidence="1">MM415A01652</strain>
        <strain evidence="2">MM415B02533</strain>
    </source>
</reference>
<dbReference type="EMBL" id="MT142193">
    <property type="protein sequence ID" value="QJA75928.1"/>
    <property type="molecule type" value="Genomic_DNA"/>
</dbReference>
<sequence length="60" mass="6448">MDGARAESGGTSEIYAMPATAARAYGFIVPSRVIIYPDESVASRAEICAALRRLLKEFTP</sequence>
<evidence type="ECO:0000313" key="1">
    <source>
        <dbReference type="EMBL" id="QJA75928.1"/>
    </source>
</evidence>
<protein>
    <submittedName>
        <fullName evidence="1">Uncharacterized protein</fullName>
    </submittedName>
</protein>
<gene>
    <name evidence="1" type="ORF">MM415A01652_0013</name>
    <name evidence="2" type="ORF">MM415B02533_0002</name>
</gene>
<name>A0A6M3K2I2_9ZZZZ</name>
<proteinExistence type="predicted"/>